<protein>
    <submittedName>
        <fullName evidence="3">Acyltransferase</fullName>
    </submittedName>
</protein>
<keyword evidence="1" id="KW-0812">Transmembrane</keyword>
<dbReference type="PANTHER" id="PTHR23028:SF53">
    <property type="entry name" value="ACYL_TRANSF_3 DOMAIN-CONTAINING PROTEIN"/>
    <property type="match status" value="1"/>
</dbReference>
<feature type="transmembrane region" description="Helical" evidence="1">
    <location>
        <begin position="86"/>
        <end position="105"/>
    </location>
</feature>
<dbReference type="EMBL" id="CP005996">
    <property type="protein sequence ID" value="AGS38801.1"/>
    <property type="molecule type" value="Genomic_DNA"/>
</dbReference>
<dbReference type="eggNOG" id="COG1835">
    <property type="taxonomic scope" value="Bacteria"/>
</dbReference>
<evidence type="ECO:0000313" key="4">
    <source>
        <dbReference type="Proteomes" id="UP000015380"/>
    </source>
</evidence>
<dbReference type="GO" id="GO:0009103">
    <property type="term" value="P:lipopolysaccharide biosynthetic process"/>
    <property type="evidence" value="ECO:0007669"/>
    <property type="project" value="TreeGrafter"/>
</dbReference>
<gene>
    <name evidence="3" type="ORF">CYCME_0460</name>
</gene>
<keyword evidence="1" id="KW-1133">Transmembrane helix</keyword>
<evidence type="ECO:0000313" key="3">
    <source>
        <dbReference type="EMBL" id="AGS38801.1"/>
    </source>
</evidence>
<feature type="transmembrane region" description="Helical" evidence="1">
    <location>
        <begin position="249"/>
        <end position="268"/>
    </location>
</feature>
<dbReference type="InterPro" id="IPR050879">
    <property type="entry name" value="Acyltransferase_3"/>
</dbReference>
<accession>S5T4T3</accession>
<feature type="transmembrane region" description="Helical" evidence="1">
    <location>
        <begin position="151"/>
        <end position="167"/>
    </location>
</feature>
<dbReference type="AlphaFoldDB" id="S5T4T3"/>
<keyword evidence="4" id="KW-1185">Reference proteome</keyword>
<feature type="transmembrane region" description="Helical" evidence="1">
    <location>
        <begin position="111"/>
        <end position="131"/>
    </location>
</feature>
<dbReference type="KEGG" id="cza:CYCME_0460"/>
<keyword evidence="1" id="KW-0472">Membrane</keyword>
<sequence>MSYENSSNAKNYFLKRAKRIYPAYFFVIIISVILGGGISTYSLGDYFSISLLEYIFANLLFLNFIQPNLPGVFEGNQIEAINGALWTLKVEVMFYLSVPLIVWAFNKFGRLPMIIGLYVCSVFYSVSMHMLAAKTGSEFYLQLQRQLPGQFVYFISGAIGYYYFAWISKYAAKLLLLSIVVFIYQQWLPWLTIEPIALGMIVIYVARVMPYLGNFGKYGDFSYGIYIIHFPVLQLLASYTVFNANPWEMLFVTTLIILLGAFLLWHLVEKNFFQKSSHYIEVERI</sequence>
<reference evidence="3 4" key="1">
    <citation type="submission" date="2013-05" db="EMBL/GenBank/DDBJ databases">
        <title>Between feast and famine: a lifestyle of most important marine PAH-degrading bacterium Cycloclasticus sp. 7ME.</title>
        <authorList>
            <person name="Yakimov M.M."/>
            <person name="Messina E."/>
            <person name="Genovese M."/>
            <person name="Denaro R."/>
            <person name="Crisafi F."/>
            <person name="Russo D."/>
            <person name="Cappello S."/>
            <person name="Santisi S."/>
            <person name="Smedile F."/>
            <person name="Golyshina O.V."/>
            <person name="Tran H."/>
            <person name="Pieper D.H."/>
            <person name="Golyshin P.N."/>
            <person name="Giuliano L."/>
        </authorList>
    </citation>
    <scope>NUCLEOTIDE SEQUENCE [LARGE SCALE GENOMIC DNA]</scope>
    <source>
        <strain evidence="3 4">78-ME</strain>
    </source>
</reference>
<organism evidence="3 4">
    <name type="scientific">Cycloclasticus zancles 78-ME</name>
    <dbReference type="NCBI Taxonomy" id="1198232"/>
    <lineage>
        <taxon>Bacteria</taxon>
        <taxon>Pseudomonadati</taxon>
        <taxon>Pseudomonadota</taxon>
        <taxon>Gammaproteobacteria</taxon>
        <taxon>Thiotrichales</taxon>
        <taxon>Piscirickettsiaceae</taxon>
        <taxon>Cycloclasticus</taxon>
    </lineage>
</organism>
<dbReference type="HOGENOM" id="CLU_005679_0_0_6"/>
<dbReference type="Proteomes" id="UP000015380">
    <property type="component" value="Chromosome"/>
</dbReference>
<dbReference type="PATRIC" id="fig|1198232.3.peg.470"/>
<reference evidence="4" key="2">
    <citation type="journal article" date="2016" name="Environ. Microbiol. Rep.">
        <title>Analysis of defence systems and a conjugative IncP-1 plasmid in the marine polyaromatic hydrocarbons-degrading bacterium Cycloclasticus sp. 78-ME.</title>
        <authorList>
            <person name="Yakimov M.M."/>
            <person name="Crisafi F."/>
            <person name="Messina E."/>
            <person name="Smedile F."/>
            <person name="Lopatina A."/>
            <person name="Denaro R."/>
            <person name="Pieper D.H."/>
            <person name="Golyshin P.N."/>
            <person name="Giuliano L."/>
        </authorList>
    </citation>
    <scope>NUCLEOTIDE SEQUENCE [LARGE SCALE GENOMIC DNA]</scope>
    <source>
        <strain evidence="4">78-ME</strain>
    </source>
</reference>
<dbReference type="GO" id="GO:0016747">
    <property type="term" value="F:acyltransferase activity, transferring groups other than amino-acyl groups"/>
    <property type="evidence" value="ECO:0007669"/>
    <property type="project" value="InterPro"/>
</dbReference>
<dbReference type="GO" id="GO:0016020">
    <property type="term" value="C:membrane"/>
    <property type="evidence" value="ECO:0007669"/>
    <property type="project" value="TreeGrafter"/>
</dbReference>
<keyword evidence="3" id="KW-0808">Transferase</keyword>
<proteinExistence type="predicted"/>
<dbReference type="PANTHER" id="PTHR23028">
    <property type="entry name" value="ACETYLTRANSFERASE"/>
    <property type="match status" value="1"/>
</dbReference>
<name>S5T4T3_9GAMM</name>
<feature type="domain" description="Acyltransferase 3" evidence="2">
    <location>
        <begin position="5"/>
        <end position="265"/>
    </location>
</feature>
<evidence type="ECO:0000256" key="1">
    <source>
        <dbReference type="SAM" id="Phobius"/>
    </source>
</evidence>
<keyword evidence="3" id="KW-0012">Acyltransferase</keyword>
<feature type="transmembrane region" description="Helical" evidence="1">
    <location>
        <begin position="21"/>
        <end position="40"/>
    </location>
</feature>
<dbReference type="InterPro" id="IPR002656">
    <property type="entry name" value="Acyl_transf_3_dom"/>
</dbReference>
<dbReference type="Pfam" id="PF01757">
    <property type="entry name" value="Acyl_transf_3"/>
    <property type="match status" value="1"/>
</dbReference>
<feature type="transmembrane region" description="Helical" evidence="1">
    <location>
        <begin position="218"/>
        <end position="237"/>
    </location>
</feature>
<evidence type="ECO:0000259" key="2">
    <source>
        <dbReference type="Pfam" id="PF01757"/>
    </source>
</evidence>